<dbReference type="GeneID" id="97610907"/>
<evidence type="ECO:0000256" key="4">
    <source>
        <dbReference type="ARBA" id="ARBA00022643"/>
    </source>
</evidence>
<evidence type="ECO:0000256" key="5">
    <source>
        <dbReference type="ARBA" id="ARBA00038292"/>
    </source>
</evidence>
<comment type="similarity">
    <text evidence="5">Belongs to the SsuE family. Isf subfamily.</text>
</comment>
<dbReference type="OrthoDB" id="9059at2157"/>
<organism evidence="7 8">
    <name type="scientific">Methanospirillum stamsii</name>
    <dbReference type="NCBI Taxonomy" id="1277351"/>
    <lineage>
        <taxon>Archaea</taxon>
        <taxon>Methanobacteriati</taxon>
        <taxon>Methanobacteriota</taxon>
        <taxon>Stenosarchaea group</taxon>
        <taxon>Methanomicrobia</taxon>
        <taxon>Methanomicrobiales</taxon>
        <taxon>Methanospirillaceae</taxon>
        <taxon>Methanospirillum</taxon>
    </lineage>
</organism>
<dbReference type="PANTHER" id="PTHR43278:SF2">
    <property type="entry name" value="IRON-SULFUR FLAVOPROTEIN"/>
    <property type="match status" value="1"/>
</dbReference>
<dbReference type="InterPro" id="IPR051796">
    <property type="entry name" value="ISF_SsuE-like"/>
</dbReference>
<dbReference type="InterPro" id="IPR005025">
    <property type="entry name" value="FMN_Rdtase-like_dom"/>
</dbReference>
<gene>
    <name evidence="7" type="ORF">DLD82_15685</name>
</gene>
<protein>
    <submittedName>
        <fullName evidence="7">Flavodoxin family protein</fullName>
    </submittedName>
</protein>
<evidence type="ECO:0000313" key="7">
    <source>
        <dbReference type="EMBL" id="PWR70441.1"/>
    </source>
</evidence>
<dbReference type="RefSeq" id="WP_109942075.1">
    <property type="nucleotide sequence ID" value="NZ_CP176366.1"/>
</dbReference>
<dbReference type="Pfam" id="PF03358">
    <property type="entry name" value="FMN_red"/>
    <property type="match status" value="1"/>
</dbReference>
<dbReference type="PANTHER" id="PTHR43278">
    <property type="entry name" value="NAD(P)H-DEPENDENT FMN-CONTAINING OXIDOREDUCTASE YWQN-RELATED"/>
    <property type="match status" value="1"/>
</dbReference>
<evidence type="ECO:0000256" key="2">
    <source>
        <dbReference type="ARBA" id="ARBA00001966"/>
    </source>
</evidence>
<comment type="cofactor">
    <cofactor evidence="1">
        <name>FMN</name>
        <dbReference type="ChEBI" id="CHEBI:58210"/>
    </cofactor>
</comment>
<comment type="cofactor">
    <cofactor evidence="2">
        <name>[4Fe-4S] cluster</name>
        <dbReference type="ChEBI" id="CHEBI:49883"/>
    </cofactor>
</comment>
<feature type="domain" description="NADPH-dependent FMN reductase-like" evidence="6">
    <location>
        <begin position="1"/>
        <end position="124"/>
    </location>
</feature>
<proteinExistence type="inferred from homology"/>
<keyword evidence="4" id="KW-0288">FMN</keyword>
<evidence type="ECO:0000259" key="6">
    <source>
        <dbReference type="Pfam" id="PF03358"/>
    </source>
</evidence>
<dbReference type="Gene3D" id="3.40.50.360">
    <property type="match status" value="1"/>
</dbReference>
<reference evidence="7 8" key="1">
    <citation type="submission" date="2018-05" db="EMBL/GenBank/DDBJ databases">
        <title>Draft genome of Methanospirillum stamsii Pt1.</title>
        <authorList>
            <person name="Dueholm M.S."/>
            <person name="Nielsen P.H."/>
            <person name="Bakmann L.F."/>
            <person name="Otzen D.E."/>
        </authorList>
    </citation>
    <scope>NUCLEOTIDE SEQUENCE [LARGE SCALE GENOMIC DNA]</scope>
    <source>
        <strain evidence="7 8">Pt1</strain>
    </source>
</reference>
<comment type="caution">
    <text evidence="7">The sequence shown here is derived from an EMBL/GenBank/DDBJ whole genome shotgun (WGS) entry which is preliminary data.</text>
</comment>
<keyword evidence="3" id="KW-0285">Flavoprotein</keyword>
<dbReference type="InterPro" id="IPR029039">
    <property type="entry name" value="Flavoprotein-like_sf"/>
</dbReference>
<evidence type="ECO:0000313" key="8">
    <source>
        <dbReference type="Proteomes" id="UP000245934"/>
    </source>
</evidence>
<accession>A0A2V2N4L5</accession>
<dbReference type="AlphaFoldDB" id="A0A2V2N4L5"/>
<keyword evidence="8" id="KW-1185">Reference proteome</keyword>
<evidence type="ECO:0000256" key="3">
    <source>
        <dbReference type="ARBA" id="ARBA00022630"/>
    </source>
</evidence>
<evidence type="ECO:0000256" key="1">
    <source>
        <dbReference type="ARBA" id="ARBA00001917"/>
    </source>
</evidence>
<name>A0A2V2N4L5_9EURY</name>
<dbReference type="GO" id="GO:0016491">
    <property type="term" value="F:oxidoreductase activity"/>
    <property type="evidence" value="ECO:0007669"/>
    <property type="project" value="InterPro"/>
</dbReference>
<sequence length="266" mass="31102">MYILVIMGSPHKGTTYRACEELRQSIEREISVEFEYLWLHHANLHPCSGCCLCFTRGEESCPYHDDAIQIKEKMESADAIIFASPVYALNVSGQMKVFIDRLSYNFHRPRFFDKKAFILTTTAILGHKDVLKYMEMVAKFWGFEIAGKLGLVTPDPLPSYRKEKNHKIIEKIAKEFIVSLRNNHRKGPSLKDIIIFHGQRSSFKQLKLISPCDFHYWNDKRWFENEVHYFFDVPVNPLFHGIGLIVEWLSERQIKKDIMENPGELS</sequence>
<dbReference type="SUPFAM" id="SSF52218">
    <property type="entry name" value="Flavoproteins"/>
    <property type="match status" value="1"/>
</dbReference>
<dbReference type="Proteomes" id="UP000245934">
    <property type="component" value="Unassembled WGS sequence"/>
</dbReference>
<dbReference type="EMBL" id="QGMZ01000042">
    <property type="protein sequence ID" value="PWR70441.1"/>
    <property type="molecule type" value="Genomic_DNA"/>
</dbReference>